<keyword evidence="4 9" id="KW-0812">Transmembrane</keyword>
<evidence type="ECO:0000313" key="11">
    <source>
        <dbReference type="Proteomes" id="UP000298347"/>
    </source>
</evidence>
<keyword evidence="11" id="KW-1185">Reference proteome</keyword>
<name>A0A4Z0GQ18_9BACL</name>
<feature type="transmembrane region" description="Helical" evidence="9">
    <location>
        <begin position="260"/>
        <end position="281"/>
    </location>
</feature>
<evidence type="ECO:0000256" key="2">
    <source>
        <dbReference type="ARBA" id="ARBA00022448"/>
    </source>
</evidence>
<keyword evidence="2" id="KW-0813">Transport</keyword>
<evidence type="ECO:0000256" key="3">
    <source>
        <dbReference type="ARBA" id="ARBA00022475"/>
    </source>
</evidence>
<gene>
    <name evidence="10" type="ORF">E4665_08235</name>
</gene>
<dbReference type="RefSeq" id="WP_135348309.1">
    <property type="nucleotide sequence ID" value="NZ_SRJD01000007.1"/>
</dbReference>
<keyword evidence="3" id="KW-1003">Cell membrane</keyword>
<dbReference type="GO" id="GO:0005886">
    <property type="term" value="C:plasma membrane"/>
    <property type="evidence" value="ECO:0007669"/>
    <property type="project" value="UniProtKB-SubCell"/>
</dbReference>
<reference evidence="10 11" key="1">
    <citation type="journal article" date="2015" name="Int. J. Syst. Evol. Microbiol.">
        <title>Sporolactobacillus shoreae sp. nov. and Sporolactobacillus spathodeae sp. nov., two spore-forming lactic acid bacteria isolated from tree barks in Thailand.</title>
        <authorList>
            <person name="Thamacharoensuk T."/>
            <person name="Kitahara M."/>
            <person name="Ohkuma M."/>
            <person name="Thongchul N."/>
            <person name="Tanasupawat S."/>
        </authorList>
    </citation>
    <scope>NUCLEOTIDE SEQUENCE [LARGE SCALE GENOMIC DNA]</scope>
    <source>
        <strain evidence="10 11">BK92</strain>
    </source>
</reference>
<dbReference type="InterPro" id="IPR001851">
    <property type="entry name" value="ABC_transp_permease"/>
</dbReference>
<comment type="caution">
    <text evidence="10">The sequence shown here is derived from an EMBL/GenBank/DDBJ whole genome shotgun (WGS) entry which is preliminary data.</text>
</comment>
<evidence type="ECO:0000256" key="5">
    <source>
        <dbReference type="ARBA" id="ARBA00022970"/>
    </source>
</evidence>
<protein>
    <submittedName>
        <fullName evidence="10">Branched-chain amino acid ABC transporter permease</fullName>
    </submittedName>
</protein>
<accession>A0A4Z0GQ18</accession>
<feature type="transmembrane region" description="Helical" evidence="9">
    <location>
        <begin position="183"/>
        <end position="203"/>
    </location>
</feature>
<dbReference type="GO" id="GO:0022857">
    <property type="term" value="F:transmembrane transporter activity"/>
    <property type="evidence" value="ECO:0007669"/>
    <property type="project" value="InterPro"/>
</dbReference>
<evidence type="ECO:0000256" key="9">
    <source>
        <dbReference type="SAM" id="Phobius"/>
    </source>
</evidence>
<feature type="transmembrane region" description="Helical" evidence="9">
    <location>
        <begin position="55"/>
        <end position="77"/>
    </location>
</feature>
<dbReference type="PANTHER" id="PTHR11795:SF447">
    <property type="entry name" value="ABC TRANSPORTER PERMEASE PROTEIN"/>
    <property type="match status" value="1"/>
</dbReference>
<sequence length="291" mass="31203">MSLSSLMNQFINDFSFLILAAIGLAVIFGMMKIINLAHGEFIMLGAYITTLSAQAGVPLIISIVFGAIGVGIMGYLIDRLIICRLYGRTLDSVVVTWGISMVIQQGMLIIFGPSLQGVSTPLGSVSFAGSTYSVYRILLFAISIGALFLLYLIFMKTKFGLYSRATMQNQEIARSMGVNTNRIYSMTFSIGAAFAGLTGGLYAPTMAISPTFGTGFLMQSFVTVIVGGANPLIGTSLSGGVLGIVNSILDTTWGTFFGEIGLLICAILVIRLLPLGFSGVVEKWFVRKRRM</sequence>
<dbReference type="InterPro" id="IPR052157">
    <property type="entry name" value="BCAA_transport_permease"/>
</dbReference>
<comment type="similarity">
    <text evidence="8">Belongs to the binding-protein-dependent transport system permease family. LivHM subfamily.</text>
</comment>
<dbReference type="GO" id="GO:0006865">
    <property type="term" value="P:amino acid transport"/>
    <property type="evidence" value="ECO:0007669"/>
    <property type="project" value="UniProtKB-KW"/>
</dbReference>
<dbReference type="CDD" id="cd06582">
    <property type="entry name" value="TM_PBP1_LivH_like"/>
    <property type="match status" value="1"/>
</dbReference>
<feature type="transmembrane region" description="Helical" evidence="9">
    <location>
        <begin position="89"/>
        <end position="112"/>
    </location>
</feature>
<evidence type="ECO:0000256" key="6">
    <source>
        <dbReference type="ARBA" id="ARBA00022989"/>
    </source>
</evidence>
<keyword evidence="7 9" id="KW-0472">Membrane</keyword>
<dbReference type="PANTHER" id="PTHR11795">
    <property type="entry name" value="BRANCHED-CHAIN AMINO ACID TRANSPORT SYSTEM PERMEASE PROTEIN LIVH"/>
    <property type="match status" value="1"/>
</dbReference>
<evidence type="ECO:0000256" key="4">
    <source>
        <dbReference type="ARBA" id="ARBA00022692"/>
    </source>
</evidence>
<evidence type="ECO:0000256" key="8">
    <source>
        <dbReference type="ARBA" id="ARBA00037998"/>
    </source>
</evidence>
<evidence type="ECO:0000313" key="10">
    <source>
        <dbReference type="EMBL" id="TGA98499.1"/>
    </source>
</evidence>
<dbReference type="Pfam" id="PF02653">
    <property type="entry name" value="BPD_transp_2"/>
    <property type="match status" value="1"/>
</dbReference>
<comment type="subcellular location">
    <subcellularLocation>
        <location evidence="1">Cell membrane</location>
        <topology evidence="1">Multi-pass membrane protein</topology>
    </subcellularLocation>
</comment>
<evidence type="ECO:0000256" key="1">
    <source>
        <dbReference type="ARBA" id="ARBA00004651"/>
    </source>
</evidence>
<dbReference type="Proteomes" id="UP000298347">
    <property type="component" value="Unassembled WGS sequence"/>
</dbReference>
<organism evidence="10 11">
    <name type="scientific">Sporolactobacillus shoreae</name>
    <dbReference type="NCBI Taxonomy" id="1465501"/>
    <lineage>
        <taxon>Bacteria</taxon>
        <taxon>Bacillati</taxon>
        <taxon>Bacillota</taxon>
        <taxon>Bacilli</taxon>
        <taxon>Bacillales</taxon>
        <taxon>Sporolactobacillaceae</taxon>
        <taxon>Sporolactobacillus</taxon>
    </lineage>
</organism>
<evidence type="ECO:0000256" key="7">
    <source>
        <dbReference type="ARBA" id="ARBA00023136"/>
    </source>
</evidence>
<dbReference type="EMBL" id="SRJD01000007">
    <property type="protein sequence ID" value="TGA98499.1"/>
    <property type="molecule type" value="Genomic_DNA"/>
</dbReference>
<dbReference type="OrthoDB" id="9807115at2"/>
<feature type="transmembrane region" description="Helical" evidence="9">
    <location>
        <begin position="132"/>
        <end position="154"/>
    </location>
</feature>
<keyword evidence="5" id="KW-0029">Amino-acid transport</keyword>
<dbReference type="AlphaFoldDB" id="A0A4Z0GQ18"/>
<proteinExistence type="inferred from homology"/>
<keyword evidence="6 9" id="KW-1133">Transmembrane helix</keyword>